<evidence type="ECO:0000259" key="7">
    <source>
        <dbReference type="Pfam" id="PF02706"/>
    </source>
</evidence>
<evidence type="ECO:0000256" key="6">
    <source>
        <dbReference type="SAM" id="Phobius"/>
    </source>
</evidence>
<dbReference type="AlphaFoldDB" id="A0A447TKF4"/>
<evidence type="ECO:0000256" key="5">
    <source>
        <dbReference type="ARBA" id="ARBA00023136"/>
    </source>
</evidence>
<evidence type="ECO:0000256" key="3">
    <source>
        <dbReference type="ARBA" id="ARBA00022692"/>
    </source>
</evidence>
<keyword evidence="4 6" id="KW-1133">Transmembrane helix</keyword>
<accession>A0A447TKF4</accession>
<evidence type="ECO:0000256" key="2">
    <source>
        <dbReference type="ARBA" id="ARBA00022475"/>
    </source>
</evidence>
<proteinExistence type="predicted"/>
<dbReference type="Pfam" id="PF02706">
    <property type="entry name" value="Wzz"/>
    <property type="match status" value="1"/>
</dbReference>
<name>A0A447TKF4_CHRVL</name>
<dbReference type="InterPro" id="IPR050445">
    <property type="entry name" value="Bact_polysacc_biosynth/exp"/>
</dbReference>
<feature type="transmembrane region" description="Helical" evidence="6">
    <location>
        <begin position="39"/>
        <end position="58"/>
    </location>
</feature>
<dbReference type="EMBL" id="LR134182">
    <property type="protein sequence ID" value="VEB45368.1"/>
    <property type="molecule type" value="Genomic_DNA"/>
</dbReference>
<keyword evidence="5 6" id="KW-0472">Membrane</keyword>
<feature type="domain" description="Polysaccharide chain length determinant N-terminal" evidence="7">
    <location>
        <begin position="22"/>
        <end position="97"/>
    </location>
</feature>
<feature type="domain" description="Tyrosine-protein kinase G-rich" evidence="8">
    <location>
        <begin position="263"/>
        <end position="331"/>
    </location>
</feature>
<evidence type="ECO:0000259" key="8">
    <source>
        <dbReference type="Pfam" id="PF13807"/>
    </source>
</evidence>
<dbReference type="Proteomes" id="UP000275777">
    <property type="component" value="Chromosome"/>
</dbReference>
<dbReference type="PANTHER" id="PTHR32309">
    <property type="entry name" value="TYROSINE-PROTEIN KINASE"/>
    <property type="match status" value="1"/>
</dbReference>
<comment type="subcellular location">
    <subcellularLocation>
        <location evidence="1">Cell membrane</location>
        <topology evidence="1">Multi-pass membrane protein</topology>
    </subcellularLocation>
</comment>
<protein>
    <submittedName>
        <fullName evidence="9">LPS O-antigen length regulator</fullName>
    </submittedName>
</protein>
<evidence type="ECO:0000313" key="9">
    <source>
        <dbReference type="EMBL" id="VEB45368.1"/>
    </source>
</evidence>
<organism evidence="9 10">
    <name type="scientific">Chromobacterium violaceum</name>
    <dbReference type="NCBI Taxonomy" id="536"/>
    <lineage>
        <taxon>Bacteria</taxon>
        <taxon>Pseudomonadati</taxon>
        <taxon>Pseudomonadota</taxon>
        <taxon>Betaproteobacteria</taxon>
        <taxon>Neisseriales</taxon>
        <taxon>Chromobacteriaceae</taxon>
        <taxon>Chromobacterium</taxon>
    </lineage>
</organism>
<keyword evidence="2" id="KW-1003">Cell membrane</keyword>
<dbReference type="Pfam" id="PF13807">
    <property type="entry name" value="GNVR"/>
    <property type="match status" value="1"/>
</dbReference>
<dbReference type="PANTHER" id="PTHR32309:SF31">
    <property type="entry name" value="CAPSULAR EXOPOLYSACCHARIDE FAMILY"/>
    <property type="match status" value="1"/>
</dbReference>
<dbReference type="InterPro" id="IPR032807">
    <property type="entry name" value="GNVR"/>
</dbReference>
<sequence length="346" mass="37561">MIAFLVWVDNGECILERQSAPDELSLFDIILVAKEQWRLLLAVPLLLAVLAAGISLAMPNQYTAKAMLNIPAPVGATGGVNIVQSTGLLEQAVEKYQLQRYYEAVDKRDALLTFSSLVKASAGKDGLLEISVTDRNADQAAALGNYLMDLTRQHILDGNLTEQSKRYFVLRARLDSELAQVGQLSRKAAQLVPDQEAALGGEGMQVIRGFATLEAQLAFQNAQAAGNAGSVSNLQSSVMQLRASLELANPKARQLSNEQLTALRDLYFHRALAAELQRQVSLAKSLTDQDVQIVLKASAPLEKSGPKRTLIVVLAGFAGLLLAIAIIVCKRQWCELRDRLSRSKAA</sequence>
<evidence type="ECO:0000313" key="10">
    <source>
        <dbReference type="Proteomes" id="UP000275777"/>
    </source>
</evidence>
<dbReference type="InterPro" id="IPR003856">
    <property type="entry name" value="LPS_length_determ_N"/>
</dbReference>
<keyword evidence="3 6" id="KW-0812">Transmembrane</keyword>
<evidence type="ECO:0000256" key="1">
    <source>
        <dbReference type="ARBA" id="ARBA00004651"/>
    </source>
</evidence>
<dbReference type="GO" id="GO:0005886">
    <property type="term" value="C:plasma membrane"/>
    <property type="evidence" value="ECO:0007669"/>
    <property type="project" value="UniProtKB-SubCell"/>
</dbReference>
<gene>
    <name evidence="9" type="ORF">NCTC9695_05879</name>
</gene>
<evidence type="ECO:0000256" key="4">
    <source>
        <dbReference type="ARBA" id="ARBA00022989"/>
    </source>
</evidence>
<feature type="transmembrane region" description="Helical" evidence="6">
    <location>
        <begin position="310"/>
        <end position="329"/>
    </location>
</feature>
<reference evidence="9 10" key="1">
    <citation type="submission" date="2018-12" db="EMBL/GenBank/DDBJ databases">
        <authorList>
            <consortium name="Pathogen Informatics"/>
        </authorList>
    </citation>
    <scope>NUCLEOTIDE SEQUENCE [LARGE SCALE GENOMIC DNA]</scope>
    <source>
        <strain evidence="9 10">NCTC9695</strain>
    </source>
</reference>